<sequence>MSLSFGEIVEPSTRAFWDDYDEEAETSGPSIAPYVNVPSSFPNNSSLLFVRFRLEWIWYSDPEESTGEQALQKTLQTPFHFVIVEGQKIGAFIRKVLLDGKSNPICSLSCGTVSIFHAAVEAVLLAVSEELEPNLFGQITQKLSPWVEAAETLSTITLQPAVLYKGLTEQEREKVCIIKALGAAVSLADVGPLEAPNVVTGVAAGAASYRKFQGKSAAVYGCYLDSVILDSASSEPILRLLKALRVPCADRYELKFKPSSNLYM</sequence>
<dbReference type="GO" id="GO:0080129">
    <property type="term" value="P:proteasome core complex assembly"/>
    <property type="evidence" value="ECO:0007669"/>
    <property type="project" value="TreeGrafter"/>
</dbReference>
<organism evidence="4 5">
    <name type="scientific">Anopheles farauti</name>
    <dbReference type="NCBI Taxonomy" id="69004"/>
    <lineage>
        <taxon>Eukaryota</taxon>
        <taxon>Metazoa</taxon>
        <taxon>Ecdysozoa</taxon>
        <taxon>Arthropoda</taxon>
        <taxon>Hexapoda</taxon>
        <taxon>Insecta</taxon>
        <taxon>Pterygota</taxon>
        <taxon>Neoptera</taxon>
        <taxon>Endopterygota</taxon>
        <taxon>Diptera</taxon>
        <taxon>Nematocera</taxon>
        <taxon>Culicoidea</taxon>
        <taxon>Culicidae</taxon>
        <taxon>Anophelinae</taxon>
        <taxon>Anopheles</taxon>
    </lineage>
</organism>
<dbReference type="InterPro" id="IPR016565">
    <property type="entry name" value="Proteasome_assmbl_chp_1"/>
</dbReference>
<reference evidence="5" key="1">
    <citation type="submission" date="2014-01" db="EMBL/GenBank/DDBJ databases">
        <title>The Genome Sequence of Anopheles farauti FAR1 (V2).</title>
        <authorList>
            <consortium name="The Broad Institute Genomics Platform"/>
            <person name="Neafsey D.E."/>
            <person name="Besansky N."/>
            <person name="Howell P."/>
            <person name="Walton C."/>
            <person name="Young S.K."/>
            <person name="Zeng Q."/>
            <person name="Gargeya S."/>
            <person name="Fitzgerald M."/>
            <person name="Haas B."/>
            <person name="Abouelleil A."/>
            <person name="Allen A.W."/>
            <person name="Alvarado L."/>
            <person name="Arachchi H.M."/>
            <person name="Berlin A.M."/>
            <person name="Chapman S.B."/>
            <person name="Gainer-Dewar J."/>
            <person name="Goldberg J."/>
            <person name="Griggs A."/>
            <person name="Gujja S."/>
            <person name="Hansen M."/>
            <person name="Howarth C."/>
            <person name="Imamovic A."/>
            <person name="Ireland A."/>
            <person name="Larimer J."/>
            <person name="McCowan C."/>
            <person name="Murphy C."/>
            <person name="Pearson M."/>
            <person name="Poon T.W."/>
            <person name="Priest M."/>
            <person name="Roberts A."/>
            <person name="Saif S."/>
            <person name="Shea T."/>
            <person name="Sisk P."/>
            <person name="Sykes S."/>
            <person name="Wortman J."/>
            <person name="Nusbaum C."/>
            <person name="Birren B."/>
        </authorList>
    </citation>
    <scope>NUCLEOTIDE SEQUENCE [LARGE SCALE GENOMIC DNA]</scope>
    <source>
        <strain evidence="5">FAR1</strain>
    </source>
</reference>
<dbReference type="AlphaFoldDB" id="A0A182QX38"/>
<proteinExistence type="inferred from homology"/>
<dbReference type="GO" id="GO:0005783">
    <property type="term" value="C:endoplasmic reticulum"/>
    <property type="evidence" value="ECO:0007669"/>
    <property type="project" value="InterPro"/>
</dbReference>
<keyword evidence="3" id="KW-0143">Chaperone</keyword>
<comment type="similarity">
    <text evidence="1">Belongs to the PSMG1 family.</text>
</comment>
<evidence type="ECO:0000256" key="2">
    <source>
        <dbReference type="ARBA" id="ARBA00019180"/>
    </source>
</evidence>
<dbReference type="EnsemblMetazoa" id="AFAF018613-RA">
    <property type="protein sequence ID" value="AFAF018613-PA"/>
    <property type="gene ID" value="AFAF018613"/>
</dbReference>
<evidence type="ECO:0000313" key="4">
    <source>
        <dbReference type="EnsemblMetazoa" id="AFAF018613-PA"/>
    </source>
</evidence>
<dbReference type="PANTHER" id="PTHR15069">
    <property type="entry name" value="PROTEASOME ASSEMBLY CHAPERONE 1"/>
    <property type="match status" value="1"/>
</dbReference>
<protein>
    <recommendedName>
        <fullName evidence="2">Proteasome assembly chaperone 1</fullName>
    </recommendedName>
</protein>
<dbReference type="Proteomes" id="UP000075886">
    <property type="component" value="Unassembled WGS sequence"/>
</dbReference>
<accession>A0A182QX38</accession>
<dbReference type="GO" id="GO:0070628">
    <property type="term" value="F:proteasome binding"/>
    <property type="evidence" value="ECO:0007669"/>
    <property type="project" value="TreeGrafter"/>
</dbReference>
<dbReference type="PANTHER" id="PTHR15069:SF1">
    <property type="entry name" value="PROTEASOME ASSEMBLY CHAPERONE 1"/>
    <property type="match status" value="1"/>
</dbReference>
<evidence type="ECO:0000313" key="5">
    <source>
        <dbReference type="Proteomes" id="UP000075886"/>
    </source>
</evidence>
<name>A0A182QX38_9DIPT</name>
<dbReference type="STRING" id="69004.A0A182QX38"/>
<keyword evidence="5" id="KW-1185">Reference proteome</keyword>
<reference evidence="4" key="2">
    <citation type="submission" date="2020-05" db="UniProtKB">
        <authorList>
            <consortium name="EnsemblMetazoa"/>
        </authorList>
    </citation>
    <scope>IDENTIFICATION</scope>
    <source>
        <strain evidence="4">FAR1</strain>
    </source>
</reference>
<evidence type="ECO:0000256" key="1">
    <source>
        <dbReference type="ARBA" id="ARBA00005261"/>
    </source>
</evidence>
<dbReference type="VEuPathDB" id="VectorBase:AFAF018613"/>
<dbReference type="EMBL" id="AXCN02000217">
    <property type="status" value="NOT_ANNOTATED_CDS"/>
    <property type="molecule type" value="Genomic_DNA"/>
</dbReference>
<evidence type="ECO:0000256" key="3">
    <source>
        <dbReference type="ARBA" id="ARBA00023186"/>
    </source>
</evidence>